<accession>A0A2M7TB09</accession>
<name>A0A2M7TB09_UNCKA</name>
<dbReference type="Pfam" id="PF07963">
    <property type="entry name" value="N_methyl"/>
    <property type="match status" value="1"/>
</dbReference>
<comment type="caution">
    <text evidence="3">The sequence shown here is derived from an EMBL/GenBank/DDBJ whole genome shotgun (WGS) entry which is preliminary data.</text>
</comment>
<protein>
    <recommendedName>
        <fullName evidence="5">Type II secretion system protein GspG C-terminal domain-containing protein</fullName>
    </recommendedName>
</protein>
<feature type="region of interest" description="Disordered" evidence="1">
    <location>
        <begin position="116"/>
        <end position="135"/>
    </location>
</feature>
<proteinExistence type="predicted"/>
<dbReference type="InterPro" id="IPR045584">
    <property type="entry name" value="Pilin-like"/>
</dbReference>
<gene>
    <name evidence="3" type="ORF">COY34_03170</name>
</gene>
<evidence type="ECO:0000313" key="3">
    <source>
        <dbReference type="EMBL" id="PIZ42261.1"/>
    </source>
</evidence>
<sequence>MENGKKMTKTQTGFTLIELLVVVSIVGILSTATFLALNPADLLRKARDSKRKQDLHTIAKYFELYAQRYGDLPNGSVNVCQTDAGLDGSDDRSIYEDRPGYTNSWLKQLVTGDIAPKVPDDPDDPDGGGPPNYEHRNVKNGYYEYWKNQLYKSSWCWEYKRGHFVLETWLEYN</sequence>
<dbReference type="EMBL" id="PFNJ01000077">
    <property type="protein sequence ID" value="PIZ42261.1"/>
    <property type="molecule type" value="Genomic_DNA"/>
</dbReference>
<dbReference type="InterPro" id="IPR012902">
    <property type="entry name" value="N_methyl_site"/>
</dbReference>
<dbReference type="Gene3D" id="3.30.700.10">
    <property type="entry name" value="Glycoprotein, Type 4 Pilin"/>
    <property type="match status" value="1"/>
</dbReference>
<keyword evidence="2" id="KW-0812">Transmembrane</keyword>
<dbReference type="PROSITE" id="PS00409">
    <property type="entry name" value="PROKAR_NTER_METHYL"/>
    <property type="match status" value="1"/>
</dbReference>
<dbReference type="Proteomes" id="UP000230970">
    <property type="component" value="Unassembled WGS sequence"/>
</dbReference>
<dbReference type="SUPFAM" id="SSF54523">
    <property type="entry name" value="Pili subunits"/>
    <property type="match status" value="1"/>
</dbReference>
<dbReference type="NCBIfam" id="TIGR02532">
    <property type="entry name" value="IV_pilin_GFxxxE"/>
    <property type="match status" value="1"/>
</dbReference>
<dbReference type="PANTHER" id="PTHR30093">
    <property type="entry name" value="GENERAL SECRETION PATHWAY PROTEIN G"/>
    <property type="match status" value="1"/>
</dbReference>
<evidence type="ECO:0008006" key="5">
    <source>
        <dbReference type="Google" id="ProtNLM"/>
    </source>
</evidence>
<dbReference type="AlphaFoldDB" id="A0A2M7TB09"/>
<evidence type="ECO:0000313" key="4">
    <source>
        <dbReference type="Proteomes" id="UP000230970"/>
    </source>
</evidence>
<evidence type="ECO:0000256" key="2">
    <source>
        <dbReference type="SAM" id="Phobius"/>
    </source>
</evidence>
<feature type="non-terminal residue" evidence="3">
    <location>
        <position position="173"/>
    </location>
</feature>
<keyword evidence="2" id="KW-1133">Transmembrane helix</keyword>
<reference evidence="4" key="1">
    <citation type="submission" date="2017-09" db="EMBL/GenBank/DDBJ databases">
        <title>Depth-based differentiation of microbial function through sediment-hosted aquifers and enrichment of novel symbionts in the deep terrestrial subsurface.</title>
        <authorList>
            <person name="Probst A.J."/>
            <person name="Ladd B."/>
            <person name="Jarett J.K."/>
            <person name="Geller-Mcgrath D.E."/>
            <person name="Sieber C.M.K."/>
            <person name="Emerson J.B."/>
            <person name="Anantharaman K."/>
            <person name="Thomas B.C."/>
            <person name="Malmstrom R."/>
            <person name="Stieglmeier M."/>
            <person name="Klingl A."/>
            <person name="Woyke T."/>
            <person name="Ryan C.M."/>
            <person name="Banfield J.F."/>
        </authorList>
    </citation>
    <scope>NUCLEOTIDE SEQUENCE [LARGE SCALE GENOMIC DNA]</scope>
</reference>
<evidence type="ECO:0000256" key="1">
    <source>
        <dbReference type="SAM" id="MobiDB-lite"/>
    </source>
</evidence>
<keyword evidence="2" id="KW-0472">Membrane</keyword>
<organism evidence="3 4">
    <name type="scientific">candidate division WWE3 bacterium CG_4_10_14_0_2_um_filter_42_8</name>
    <dbReference type="NCBI Taxonomy" id="1975074"/>
    <lineage>
        <taxon>Bacteria</taxon>
        <taxon>Katanobacteria</taxon>
    </lineage>
</organism>
<feature type="transmembrane region" description="Helical" evidence="2">
    <location>
        <begin position="12"/>
        <end position="37"/>
    </location>
</feature>